<proteinExistence type="predicted"/>
<gene>
    <name evidence="2" type="ORF">D0Y65_011788</name>
</gene>
<evidence type="ECO:0000313" key="3">
    <source>
        <dbReference type="Proteomes" id="UP000289340"/>
    </source>
</evidence>
<feature type="domain" description="Reverse transcriptase zinc-binding" evidence="1">
    <location>
        <begin position="79"/>
        <end position="131"/>
    </location>
</feature>
<dbReference type="Pfam" id="PF13966">
    <property type="entry name" value="zf-RVT"/>
    <property type="match status" value="1"/>
</dbReference>
<organism evidence="2 3">
    <name type="scientific">Glycine soja</name>
    <name type="common">Wild soybean</name>
    <dbReference type="NCBI Taxonomy" id="3848"/>
    <lineage>
        <taxon>Eukaryota</taxon>
        <taxon>Viridiplantae</taxon>
        <taxon>Streptophyta</taxon>
        <taxon>Embryophyta</taxon>
        <taxon>Tracheophyta</taxon>
        <taxon>Spermatophyta</taxon>
        <taxon>Magnoliopsida</taxon>
        <taxon>eudicotyledons</taxon>
        <taxon>Gunneridae</taxon>
        <taxon>Pentapetalae</taxon>
        <taxon>rosids</taxon>
        <taxon>fabids</taxon>
        <taxon>Fabales</taxon>
        <taxon>Fabaceae</taxon>
        <taxon>Papilionoideae</taxon>
        <taxon>50 kb inversion clade</taxon>
        <taxon>NPAAA clade</taxon>
        <taxon>indigoferoid/millettioid clade</taxon>
        <taxon>Phaseoleae</taxon>
        <taxon>Glycine</taxon>
        <taxon>Glycine subgen. Soja</taxon>
    </lineage>
</organism>
<keyword evidence="3" id="KW-1185">Reference proteome</keyword>
<dbReference type="AlphaFoldDB" id="A0A445KLH4"/>
<dbReference type="Proteomes" id="UP000289340">
    <property type="component" value="Chromosome 5"/>
</dbReference>
<accession>A0A445KLH4</accession>
<name>A0A445KLH4_GLYSO</name>
<evidence type="ECO:0000259" key="1">
    <source>
        <dbReference type="Pfam" id="PF13966"/>
    </source>
</evidence>
<evidence type="ECO:0000313" key="2">
    <source>
        <dbReference type="EMBL" id="RZC11730.1"/>
    </source>
</evidence>
<comment type="caution">
    <text evidence="2">The sequence shown here is derived from an EMBL/GenBank/DDBJ whole genome shotgun (WGS) entry which is preliminary data.</text>
</comment>
<protein>
    <recommendedName>
        <fullName evidence="1">Reverse transcriptase zinc-binding domain-containing protein</fullName>
    </recommendedName>
</protein>
<sequence>MDTFSTSSFLSSRWCSGNGIEVYFWTDRWLSSPLVDLLDIPNISTPSLVLRLLTSSRMTSVFLIGNLTNRLAVDSVSPFKPEVPWGKNIWSAVVPPSKSFLLWRLIHNKFPTDFSLQKRGCISVSMFSLCGISLSGNLSKGKMAPSMSDFNIIKSFDIVGHAPKPYSTTQVIWHDPLLEWLKCNTDWASRGNPGRATGEEVFSGIPLAFSLVLLLISMGFHPPSWLSCLQQ</sequence>
<reference evidence="2 3" key="1">
    <citation type="submission" date="2018-09" db="EMBL/GenBank/DDBJ databases">
        <title>A high-quality reference genome of wild soybean provides a powerful tool to mine soybean genomes.</title>
        <authorList>
            <person name="Xie M."/>
            <person name="Chung C.Y.L."/>
            <person name="Li M.-W."/>
            <person name="Wong F.-L."/>
            <person name="Chan T.-F."/>
            <person name="Lam H.-M."/>
        </authorList>
    </citation>
    <scope>NUCLEOTIDE SEQUENCE [LARGE SCALE GENOMIC DNA]</scope>
    <source>
        <strain evidence="3">cv. W05</strain>
        <tissue evidence="2">Hypocotyl of etiolated seedlings</tissue>
    </source>
</reference>
<dbReference type="InterPro" id="IPR026960">
    <property type="entry name" value="RVT-Znf"/>
</dbReference>
<dbReference type="EMBL" id="QZWG01000005">
    <property type="protein sequence ID" value="RZC11730.1"/>
    <property type="molecule type" value="Genomic_DNA"/>
</dbReference>